<gene>
    <name evidence="2" type="ORF">LITE_LOCUS37498</name>
</gene>
<feature type="region of interest" description="Disordered" evidence="1">
    <location>
        <begin position="1"/>
        <end position="61"/>
    </location>
</feature>
<evidence type="ECO:0000256" key="1">
    <source>
        <dbReference type="SAM" id="MobiDB-lite"/>
    </source>
</evidence>
<feature type="compositionally biased region" description="Basic and acidic residues" evidence="1">
    <location>
        <begin position="35"/>
        <end position="48"/>
    </location>
</feature>
<feature type="compositionally biased region" description="Basic residues" evidence="1">
    <location>
        <begin position="23"/>
        <end position="34"/>
    </location>
</feature>
<evidence type="ECO:0000313" key="2">
    <source>
        <dbReference type="EMBL" id="CAI0467560.1"/>
    </source>
</evidence>
<dbReference type="Proteomes" id="UP001154282">
    <property type="component" value="Unassembled WGS sequence"/>
</dbReference>
<name>A0AAV0P9D6_9ROSI</name>
<evidence type="ECO:0000313" key="3">
    <source>
        <dbReference type="Proteomes" id="UP001154282"/>
    </source>
</evidence>
<organism evidence="2 3">
    <name type="scientific">Linum tenue</name>
    <dbReference type="NCBI Taxonomy" id="586396"/>
    <lineage>
        <taxon>Eukaryota</taxon>
        <taxon>Viridiplantae</taxon>
        <taxon>Streptophyta</taxon>
        <taxon>Embryophyta</taxon>
        <taxon>Tracheophyta</taxon>
        <taxon>Spermatophyta</taxon>
        <taxon>Magnoliopsida</taxon>
        <taxon>eudicotyledons</taxon>
        <taxon>Gunneridae</taxon>
        <taxon>Pentapetalae</taxon>
        <taxon>rosids</taxon>
        <taxon>fabids</taxon>
        <taxon>Malpighiales</taxon>
        <taxon>Linaceae</taxon>
        <taxon>Linum</taxon>
    </lineage>
</organism>
<dbReference type="EMBL" id="CAMGYJ010000008">
    <property type="protein sequence ID" value="CAI0467560.1"/>
    <property type="molecule type" value="Genomic_DNA"/>
</dbReference>
<keyword evidence="3" id="KW-1185">Reference proteome</keyword>
<dbReference type="AlphaFoldDB" id="A0AAV0P9D6"/>
<feature type="compositionally biased region" description="Basic and acidic residues" evidence="1">
    <location>
        <begin position="1"/>
        <end position="13"/>
    </location>
</feature>
<comment type="caution">
    <text evidence="2">The sequence shown here is derived from an EMBL/GenBank/DDBJ whole genome shotgun (WGS) entry which is preliminary data.</text>
</comment>
<sequence>MRARQGDRVRVAEAQEDQGSLQVRHRRRPLRRRRDGVFRAKEDQEPDRGQGQGVSVLDHVV</sequence>
<accession>A0AAV0P9D6</accession>
<protein>
    <submittedName>
        <fullName evidence="2">Uncharacterized protein</fullName>
    </submittedName>
</protein>
<proteinExistence type="predicted"/>
<reference evidence="2" key="1">
    <citation type="submission" date="2022-08" db="EMBL/GenBank/DDBJ databases">
        <authorList>
            <person name="Gutierrez-Valencia J."/>
        </authorList>
    </citation>
    <scope>NUCLEOTIDE SEQUENCE</scope>
</reference>